<organism evidence="1">
    <name type="scientific">viral metagenome</name>
    <dbReference type="NCBI Taxonomy" id="1070528"/>
    <lineage>
        <taxon>unclassified sequences</taxon>
        <taxon>metagenomes</taxon>
        <taxon>organismal metagenomes</taxon>
    </lineage>
</organism>
<dbReference type="EMBL" id="MT144277">
    <property type="protein sequence ID" value="QJA51615.1"/>
    <property type="molecule type" value="Genomic_DNA"/>
</dbReference>
<evidence type="ECO:0000313" key="1">
    <source>
        <dbReference type="EMBL" id="QJA51615.1"/>
    </source>
</evidence>
<dbReference type="AlphaFoldDB" id="A0A6H1ZWG7"/>
<reference evidence="1" key="1">
    <citation type="submission" date="2020-03" db="EMBL/GenBank/DDBJ databases">
        <title>The deep terrestrial virosphere.</title>
        <authorList>
            <person name="Holmfeldt K."/>
            <person name="Nilsson E."/>
            <person name="Simone D."/>
            <person name="Lopez-Fernandez M."/>
            <person name="Wu X."/>
            <person name="de Brujin I."/>
            <person name="Lundin D."/>
            <person name="Andersson A."/>
            <person name="Bertilsson S."/>
            <person name="Dopson M."/>
        </authorList>
    </citation>
    <scope>NUCLEOTIDE SEQUENCE</scope>
    <source>
        <strain evidence="3">MM415A01400</strain>
        <strain evidence="2">MM415B00628</strain>
        <strain evidence="1">TM448A02226</strain>
    </source>
</reference>
<proteinExistence type="predicted"/>
<protein>
    <submittedName>
        <fullName evidence="1">Uncharacterized protein</fullName>
    </submittedName>
</protein>
<evidence type="ECO:0000313" key="2">
    <source>
        <dbReference type="EMBL" id="QJA63388.1"/>
    </source>
</evidence>
<evidence type="ECO:0000313" key="3">
    <source>
        <dbReference type="EMBL" id="QJA76912.1"/>
    </source>
</evidence>
<name>A0A6H1ZWG7_9ZZZZ</name>
<dbReference type="EMBL" id="MT141496">
    <property type="protein sequence ID" value="QJA63388.1"/>
    <property type="molecule type" value="Genomic_DNA"/>
</dbReference>
<gene>
    <name evidence="3" type="ORF">MM415A01400_0006</name>
    <name evidence="2" type="ORF">MM415B00628_0006</name>
    <name evidence="1" type="ORF">TM448A02226_0011</name>
</gene>
<dbReference type="EMBL" id="MT142252">
    <property type="protein sequence ID" value="QJA76912.1"/>
    <property type="molecule type" value="Genomic_DNA"/>
</dbReference>
<accession>A0A6H1ZWG7</accession>
<sequence>MSKKIDLKIGELNKANDRVIKDIVSAREKKTEEFILEVISLMLKNNCAVFDINYISARARQIFEEIFMYLDFDDPEITRLKKKMIDRMIDLAQTKVPKPKKSIGLDATSARDRRCEDIALAMVKMVLNKPLIDDPQFLARLFEDNNLREFDTIVGSYLATISDKTNISLETSFNLVQEKLLGAPPNKVTIKELDQILKTKK</sequence>